<reference evidence="1 2" key="1">
    <citation type="journal article" date="2011" name="J. Bacteriol.">
        <title>Complete genome sequence of Metallosphaera cuprina, a metal sulfide-oxidizing archaeon from a hot spring.</title>
        <authorList>
            <person name="Liu L.J."/>
            <person name="You X.Y."/>
            <person name="Zheng H."/>
            <person name="Wang S."/>
            <person name="Jiang C.Y."/>
            <person name="Liu S.J."/>
        </authorList>
    </citation>
    <scope>NUCLEOTIDE SEQUENCE [LARGE SCALE GENOMIC DNA]</scope>
    <source>
        <strain evidence="1 2">Ar-4</strain>
    </source>
</reference>
<name>F4G2Y3_METCR</name>
<protein>
    <submittedName>
        <fullName evidence="1">Uncharacterized protein</fullName>
    </submittedName>
</protein>
<proteinExistence type="predicted"/>
<dbReference type="PATRIC" id="fig|1006006.8.peg.1071"/>
<gene>
    <name evidence="1" type="ordered locus">Mcup_1076</name>
</gene>
<dbReference type="KEGG" id="mcn:Mcup_1076"/>
<dbReference type="Proteomes" id="UP000007812">
    <property type="component" value="Chromosome"/>
</dbReference>
<evidence type="ECO:0000313" key="1">
    <source>
        <dbReference type="EMBL" id="AEB95181.1"/>
    </source>
</evidence>
<organism evidence="1 2">
    <name type="scientific">Metallosphaera cuprina (strain Ar-4)</name>
    <dbReference type="NCBI Taxonomy" id="1006006"/>
    <lineage>
        <taxon>Archaea</taxon>
        <taxon>Thermoproteota</taxon>
        <taxon>Thermoprotei</taxon>
        <taxon>Sulfolobales</taxon>
        <taxon>Sulfolobaceae</taxon>
        <taxon>Metallosphaera</taxon>
    </lineage>
</organism>
<dbReference type="AlphaFoldDB" id="F4G2Y3"/>
<evidence type="ECO:0000313" key="2">
    <source>
        <dbReference type="Proteomes" id="UP000007812"/>
    </source>
</evidence>
<accession>F4G2Y3</accession>
<keyword evidence="2" id="KW-1185">Reference proteome</keyword>
<dbReference type="EMBL" id="CP002656">
    <property type="protein sequence ID" value="AEB95181.1"/>
    <property type="molecule type" value="Genomic_DNA"/>
</dbReference>
<sequence>MELKDENSSQVLYHIMPVVESFMELKGPYPFKSSSVRSSVCRILHGVESL</sequence>
<dbReference type="HOGENOM" id="CLU_3113047_0_0_2"/>